<reference evidence="2" key="2">
    <citation type="submission" date="2019-10" db="EMBL/GenBank/DDBJ databases">
        <title>Conservation and host-specific expression of non-tandemly repeated heterogenous ribosome RNA gene in arbuscular mycorrhizal fungi.</title>
        <authorList>
            <person name="Maeda T."/>
            <person name="Kobayashi Y."/>
            <person name="Nakagawa T."/>
            <person name="Ezawa T."/>
            <person name="Yamaguchi K."/>
            <person name="Bino T."/>
            <person name="Nishimoto Y."/>
            <person name="Shigenobu S."/>
            <person name="Kawaguchi M."/>
        </authorList>
    </citation>
    <scope>NUCLEOTIDE SEQUENCE</scope>
    <source>
        <strain evidence="2">HR1</strain>
    </source>
</reference>
<name>A0A2Z6RWH9_9GLOM</name>
<dbReference type="Proteomes" id="UP000247702">
    <property type="component" value="Unassembled WGS sequence"/>
</dbReference>
<evidence type="ECO:0000313" key="2">
    <source>
        <dbReference type="EMBL" id="GES91734.1"/>
    </source>
</evidence>
<evidence type="ECO:0000313" key="3">
    <source>
        <dbReference type="Proteomes" id="UP000247702"/>
    </source>
</evidence>
<dbReference type="AlphaFoldDB" id="A0A2Z6RWH9"/>
<protein>
    <submittedName>
        <fullName evidence="1">Uncharacterized protein</fullName>
    </submittedName>
</protein>
<keyword evidence="3" id="KW-1185">Reference proteome</keyword>
<reference evidence="1 3" key="1">
    <citation type="submission" date="2017-11" db="EMBL/GenBank/DDBJ databases">
        <title>The genome of Rhizophagus clarus HR1 reveals common genetic basis of auxotrophy among arbuscular mycorrhizal fungi.</title>
        <authorList>
            <person name="Kobayashi Y."/>
        </authorList>
    </citation>
    <scope>NUCLEOTIDE SEQUENCE [LARGE SCALE GENOMIC DNA]</scope>
    <source>
        <strain evidence="1 3">HR1</strain>
    </source>
</reference>
<proteinExistence type="predicted"/>
<gene>
    <name evidence="2" type="ORF">RCL2_001853800</name>
    <name evidence="1" type="ORF">RclHR1_00040033</name>
</gene>
<dbReference type="OrthoDB" id="10351389at2759"/>
<dbReference type="EMBL" id="BLAL01000206">
    <property type="protein sequence ID" value="GES91734.1"/>
    <property type="molecule type" value="Genomic_DNA"/>
</dbReference>
<dbReference type="EMBL" id="BEXD01003334">
    <property type="protein sequence ID" value="GBC00882.1"/>
    <property type="molecule type" value="Genomic_DNA"/>
</dbReference>
<sequence>MSKILSNPIIAQEILKHYFSQEETFIDKVINLSINKEFRIEMEYYLRRNGVPWNVPINFISNENERQDAALRREQRERTPKAFWLDIDFDDDQNDNFYRTYKFS</sequence>
<organism evidence="1 3">
    <name type="scientific">Rhizophagus clarus</name>
    <dbReference type="NCBI Taxonomy" id="94130"/>
    <lineage>
        <taxon>Eukaryota</taxon>
        <taxon>Fungi</taxon>
        <taxon>Fungi incertae sedis</taxon>
        <taxon>Mucoromycota</taxon>
        <taxon>Glomeromycotina</taxon>
        <taxon>Glomeromycetes</taxon>
        <taxon>Glomerales</taxon>
        <taxon>Glomeraceae</taxon>
        <taxon>Rhizophagus</taxon>
    </lineage>
</organism>
<evidence type="ECO:0000313" key="1">
    <source>
        <dbReference type="EMBL" id="GBC00882.1"/>
    </source>
</evidence>
<accession>A0A2Z6RWH9</accession>
<dbReference type="Proteomes" id="UP000615446">
    <property type="component" value="Unassembled WGS sequence"/>
</dbReference>
<comment type="caution">
    <text evidence="1">The sequence shown here is derived from an EMBL/GenBank/DDBJ whole genome shotgun (WGS) entry which is preliminary data.</text>
</comment>